<dbReference type="PANTHER" id="PTHR37813:SF1">
    <property type="entry name" value="FELS-2 PROPHAGE PROTEIN"/>
    <property type="match status" value="1"/>
</dbReference>
<keyword evidence="3" id="KW-1133">Transmembrane helix</keyword>
<evidence type="ECO:0000313" key="6">
    <source>
        <dbReference type="Proteomes" id="UP000019753"/>
    </source>
</evidence>
<gene>
    <name evidence="5" type="ORF">N866_07200</name>
</gene>
<protein>
    <recommendedName>
        <fullName evidence="4">Phage tail tape measure protein domain-containing protein</fullName>
    </recommendedName>
</protein>
<accession>A0A021VU74</accession>
<sequence length="969" mass="100786">MSRNNDVKIRILSEYYEEGSKAAERATRRLAAMQMAANREMAASEAQRASEVAAANSRQLAAMETFGRGTLAVTAAVAVGLGLSAKAAMDWESAWAGVTKTVDGSPEQMAALEAELRGLAKTLPATHEEIAGVAEAAGQLGVKRQDVAAFTRTMIDMGETTNLTADEAATSMAQLSNIMGISAGEASKLGSTIVALGNNGASTERDILAMGLRIAGAGRTVGMTADQVLAFSSALSSVGIEAEAGGTAISRVMLQIDNDVATGSDRLEQYAAVAGVSADEFATKWRDDAAGALQIFLGGLGQMRADGENTTAVLDEMGFAEVRVSDALRRASLSSDLVTDSLATGNKAWEENLALTEEAAKRYETAESRLQIARNQINDAAIDIGGNFLPAVASAAEATGSLAVGFGQLPAPVQTWVANLGGAALGLTGIVGGAAVAIPKLHELRTTLDTMSGGSSRAGRAIGGVASFLTGPWGLALAGATIAVGAWMKAQGEAAQVTQALSSTLDQQTGALTNNTDAWIAEDLARQQSFGPAGIGNMKTRLEAMREMGLSVETITAAWRGNKDAVDEVVAAAERYGDENTWSINAQNQAYQVSKAVQDQAQRLEEAAEMARASAEVNDELAESQGGLAGQTTTTTAGLDEQMEALRGTGDEAAIAEEALSLLSQTLDDLNSASLDARDAERQFREAIDEVAAAAAAATEEGLSNAEMLDINTEAGRKNQAILDGLARDGIRHSQAVLEQTGSEEQFRAALDQSRTALYNAAIQMGMTEEAAWQYVDSVLAVPDEATTTAHFEAVEAEARMQAFVNKWSGYNIPITANLNASAALAAIQRVQRAAGAPVMEADGGVLQFFANGSEHHVAQIAPAGAWRVWAEPETGGEAYIPLSPSKRGRSEAILEDVAARFGMYVGRYADGAVVPGAATGARTGTVQLPGVTIGHVTVTDVGEMARVITERQRDAAALHNISSIAVEV</sequence>
<comment type="caution">
    <text evidence="5">The sequence shown here is derived from an EMBL/GenBank/DDBJ whole genome shotgun (WGS) entry which is preliminary data.</text>
</comment>
<dbReference type="NCBIfam" id="TIGR01760">
    <property type="entry name" value="tape_meas_TP901"/>
    <property type="match status" value="1"/>
</dbReference>
<feature type="coiled-coil region" evidence="2">
    <location>
        <begin position="346"/>
        <end position="383"/>
    </location>
</feature>
<keyword evidence="3" id="KW-0812">Transmembrane</keyword>
<organism evidence="5 6">
    <name type="scientific">Actinotalea ferrariae CF5-4</name>
    <dbReference type="NCBI Taxonomy" id="948458"/>
    <lineage>
        <taxon>Bacteria</taxon>
        <taxon>Bacillati</taxon>
        <taxon>Actinomycetota</taxon>
        <taxon>Actinomycetes</taxon>
        <taxon>Micrococcales</taxon>
        <taxon>Cellulomonadaceae</taxon>
        <taxon>Actinotalea</taxon>
    </lineage>
</organism>
<keyword evidence="1" id="KW-1188">Viral release from host cell</keyword>
<evidence type="ECO:0000256" key="3">
    <source>
        <dbReference type="SAM" id="Phobius"/>
    </source>
</evidence>
<proteinExistence type="predicted"/>
<dbReference type="RefSeq" id="WP_052022338.1">
    <property type="nucleotide sequence ID" value="NZ_AXCW01000022.1"/>
</dbReference>
<feature type="coiled-coil region" evidence="2">
    <location>
        <begin position="653"/>
        <end position="697"/>
    </location>
</feature>
<evidence type="ECO:0000259" key="4">
    <source>
        <dbReference type="Pfam" id="PF10145"/>
    </source>
</evidence>
<dbReference type="Pfam" id="PF10145">
    <property type="entry name" value="PhageMin_Tail"/>
    <property type="match status" value="1"/>
</dbReference>
<feature type="transmembrane region" description="Helical" evidence="3">
    <location>
        <begin position="459"/>
        <end position="488"/>
    </location>
</feature>
<name>A0A021VU74_9CELL</name>
<dbReference type="PANTHER" id="PTHR37813">
    <property type="entry name" value="FELS-2 PROPHAGE PROTEIN"/>
    <property type="match status" value="1"/>
</dbReference>
<keyword evidence="3" id="KW-0472">Membrane</keyword>
<dbReference type="EMBL" id="AXCW01000022">
    <property type="protein sequence ID" value="EYR64678.1"/>
    <property type="molecule type" value="Genomic_DNA"/>
</dbReference>
<dbReference type="AlphaFoldDB" id="A0A021VU74"/>
<dbReference type="InterPro" id="IPR010090">
    <property type="entry name" value="Phage_tape_meas"/>
</dbReference>
<evidence type="ECO:0000313" key="5">
    <source>
        <dbReference type="EMBL" id="EYR64678.1"/>
    </source>
</evidence>
<reference evidence="5 6" key="1">
    <citation type="submission" date="2014-01" db="EMBL/GenBank/DDBJ databases">
        <title>Actinotalea ferrariae CF5-4.</title>
        <authorList>
            <person name="Chen F."/>
            <person name="Li Y."/>
            <person name="Wang G."/>
        </authorList>
    </citation>
    <scope>NUCLEOTIDE SEQUENCE [LARGE SCALE GENOMIC DNA]</scope>
    <source>
        <strain evidence="5 6">CF5-4</strain>
    </source>
</reference>
<evidence type="ECO:0000256" key="1">
    <source>
        <dbReference type="ARBA" id="ARBA00022612"/>
    </source>
</evidence>
<feature type="domain" description="Phage tail tape measure protein" evidence="4">
    <location>
        <begin position="115"/>
        <end position="313"/>
    </location>
</feature>
<keyword evidence="2" id="KW-0175">Coiled coil</keyword>
<dbReference type="OrthoDB" id="2183194at2"/>
<feature type="transmembrane region" description="Helical" evidence="3">
    <location>
        <begin position="416"/>
        <end position="438"/>
    </location>
</feature>
<keyword evidence="6" id="KW-1185">Reference proteome</keyword>
<evidence type="ECO:0000256" key="2">
    <source>
        <dbReference type="SAM" id="Coils"/>
    </source>
</evidence>
<dbReference type="Proteomes" id="UP000019753">
    <property type="component" value="Unassembled WGS sequence"/>
</dbReference>